<proteinExistence type="predicted"/>
<organism evidence="1 2">
    <name type="scientific">Hymenobacter mucosus</name>
    <dbReference type="NCBI Taxonomy" id="1411120"/>
    <lineage>
        <taxon>Bacteria</taxon>
        <taxon>Pseudomonadati</taxon>
        <taxon>Bacteroidota</taxon>
        <taxon>Cytophagia</taxon>
        <taxon>Cytophagales</taxon>
        <taxon>Hymenobacteraceae</taxon>
        <taxon>Hymenobacter</taxon>
    </lineage>
</organism>
<accession>A0A238VK26</accession>
<name>A0A238VK26_9BACT</name>
<reference evidence="2" key="1">
    <citation type="submission" date="2017-06" db="EMBL/GenBank/DDBJ databases">
        <authorList>
            <person name="Varghese N."/>
            <person name="Submissions S."/>
        </authorList>
    </citation>
    <scope>NUCLEOTIDE SEQUENCE [LARGE SCALE GENOMIC DNA]</scope>
    <source>
        <strain evidence="2">DSM 28041</strain>
    </source>
</reference>
<dbReference type="Proteomes" id="UP000198310">
    <property type="component" value="Unassembled WGS sequence"/>
</dbReference>
<gene>
    <name evidence="1" type="ORF">SAMN06269173_101773</name>
</gene>
<protein>
    <submittedName>
        <fullName evidence="1">Uncharacterized protein</fullName>
    </submittedName>
</protein>
<evidence type="ECO:0000313" key="1">
    <source>
        <dbReference type="EMBL" id="SNR34541.1"/>
    </source>
</evidence>
<keyword evidence="2" id="KW-1185">Reference proteome</keyword>
<sequence>MPIPYKTLFLLEAATDLVFEIKRLDVQSTNPGEVYFWFRFDKATQQLQSLTFVAMDSRSDEQYRTFVQGALQFGPSAGTYTPQLLGTPIHLHLIVPAILPPAAETALFGYFLAA</sequence>
<dbReference type="AlphaFoldDB" id="A0A238VK26"/>
<dbReference type="RefSeq" id="WP_089331702.1">
    <property type="nucleotide sequence ID" value="NZ_FZNS01000001.1"/>
</dbReference>
<dbReference type="EMBL" id="FZNS01000001">
    <property type="protein sequence ID" value="SNR34541.1"/>
    <property type="molecule type" value="Genomic_DNA"/>
</dbReference>
<evidence type="ECO:0000313" key="2">
    <source>
        <dbReference type="Proteomes" id="UP000198310"/>
    </source>
</evidence>